<evidence type="ECO:0000313" key="3">
    <source>
        <dbReference type="EMBL" id="MCC0096533.1"/>
    </source>
</evidence>
<comment type="caution">
    <text evidence="3">The sequence shown here is derived from an EMBL/GenBank/DDBJ whole genome shotgun (WGS) entry which is preliminary data.</text>
</comment>
<feature type="compositionally biased region" description="Basic and acidic residues" evidence="1">
    <location>
        <begin position="106"/>
        <end position="116"/>
    </location>
</feature>
<name>A0ABS8E6C3_9ACTN</name>
<protein>
    <submittedName>
        <fullName evidence="3">Uncharacterized protein</fullName>
    </submittedName>
</protein>
<evidence type="ECO:0000256" key="2">
    <source>
        <dbReference type="SAM" id="Phobius"/>
    </source>
</evidence>
<organism evidence="3 4">
    <name type="scientific">Streptomyces flavotricini</name>
    <dbReference type="NCBI Taxonomy" id="66888"/>
    <lineage>
        <taxon>Bacteria</taxon>
        <taxon>Bacillati</taxon>
        <taxon>Actinomycetota</taxon>
        <taxon>Actinomycetes</taxon>
        <taxon>Kitasatosporales</taxon>
        <taxon>Streptomycetaceae</taxon>
        <taxon>Streptomyces</taxon>
    </lineage>
</organism>
<feature type="region of interest" description="Disordered" evidence="1">
    <location>
        <begin position="106"/>
        <end position="138"/>
    </location>
</feature>
<reference evidence="3 4" key="1">
    <citation type="submission" date="2021-08" db="EMBL/GenBank/DDBJ databases">
        <title>Genomic Architecture of Streptomyces flavotricini NGL1 and Streptomyces erythrochromogenes HMS4 With Differential Plant Beneficial attributes and laccase production capabilities.</title>
        <authorList>
            <person name="Salwan R."/>
            <person name="Kaur R."/>
            <person name="Sharma V."/>
        </authorList>
    </citation>
    <scope>NUCLEOTIDE SEQUENCE [LARGE SCALE GENOMIC DNA]</scope>
    <source>
        <strain evidence="3 4">NGL1</strain>
    </source>
</reference>
<dbReference type="Proteomes" id="UP001520654">
    <property type="component" value="Unassembled WGS sequence"/>
</dbReference>
<feature type="compositionally biased region" description="Gly residues" evidence="1">
    <location>
        <begin position="366"/>
        <end position="376"/>
    </location>
</feature>
<feature type="region of interest" description="Disordered" evidence="1">
    <location>
        <begin position="340"/>
        <end position="376"/>
    </location>
</feature>
<evidence type="ECO:0000256" key="1">
    <source>
        <dbReference type="SAM" id="MobiDB-lite"/>
    </source>
</evidence>
<evidence type="ECO:0000313" key="4">
    <source>
        <dbReference type="Proteomes" id="UP001520654"/>
    </source>
</evidence>
<feature type="region of interest" description="Disordered" evidence="1">
    <location>
        <begin position="22"/>
        <end position="69"/>
    </location>
</feature>
<keyword evidence="4" id="KW-1185">Reference proteome</keyword>
<sequence>MRKNDNDSDGPAISDEEWARFMEQAETGSGQAPQEPSARARMVTARLRAGSAEPQGWRTGPAWQEMQGRGRGKRRIKAAAAVVFIAALALIAVRPELVIDKVTGKAERNDKAREPLPAETARPSAPPSAVDPDRPTLKEPFRGSPALQWADGAAGIEVPEAQAVGGMSKEQVADALEKAKQFLVSANLDPATLRGERPAAALELLDPKLKDELSRVEDSLTAPTKENDPLHLFTRVKPAELKPAGDVVKVRGRMWVEPGKEGGQANVQADYTFVYPFVKAKAGAAEVERTIVRREITFSIADPRKWQATVGKIWLEKYDVDLANSACDVYDGYLHPVFSDDAPTGPTPSGTPVDPYDRSKTVDSGVPGGCGSLSRT</sequence>
<keyword evidence="2" id="KW-1133">Transmembrane helix</keyword>
<accession>A0ABS8E6C3</accession>
<gene>
    <name evidence="3" type="ORF">K7B10_17395</name>
</gene>
<keyword evidence="2" id="KW-0472">Membrane</keyword>
<keyword evidence="2" id="KW-0812">Transmembrane</keyword>
<dbReference type="EMBL" id="JAINUL010000001">
    <property type="protein sequence ID" value="MCC0096533.1"/>
    <property type="molecule type" value="Genomic_DNA"/>
</dbReference>
<dbReference type="RefSeq" id="WP_229336986.1">
    <property type="nucleotide sequence ID" value="NZ_JAINUL010000001.1"/>
</dbReference>
<proteinExistence type="predicted"/>
<feature type="transmembrane region" description="Helical" evidence="2">
    <location>
        <begin position="76"/>
        <end position="93"/>
    </location>
</feature>